<dbReference type="AlphaFoldDB" id="A0A4U6W2Z4"/>
<name>A0A4U6W2Z4_SETVI</name>
<keyword evidence="1" id="KW-0732">Signal</keyword>
<evidence type="ECO:0000313" key="3">
    <source>
        <dbReference type="Proteomes" id="UP000298652"/>
    </source>
</evidence>
<protein>
    <submittedName>
        <fullName evidence="2">Uncharacterized protein</fullName>
    </submittedName>
</protein>
<keyword evidence="3" id="KW-1185">Reference proteome</keyword>
<dbReference type="Proteomes" id="UP000298652">
    <property type="component" value="Chromosome 2"/>
</dbReference>
<sequence length="98" mass="9826">MATRNTAAVLLLVVVAQLAFGVPFCPLKVPNAKLNLDTSPGDKINLDTSHVGIAGNDIHGSNAGGVGSGSLCTSNDGEIVVDSGDSRVLGTGFHVDAP</sequence>
<evidence type="ECO:0000313" key="2">
    <source>
        <dbReference type="EMBL" id="TKW34939.1"/>
    </source>
</evidence>
<gene>
    <name evidence="2" type="ORF">SEVIR_2G339566v2</name>
</gene>
<dbReference type="EMBL" id="CM016553">
    <property type="protein sequence ID" value="TKW34939.1"/>
    <property type="molecule type" value="Genomic_DNA"/>
</dbReference>
<organism evidence="2 3">
    <name type="scientific">Setaria viridis</name>
    <name type="common">Green bristlegrass</name>
    <name type="synonym">Setaria italica subsp. viridis</name>
    <dbReference type="NCBI Taxonomy" id="4556"/>
    <lineage>
        <taxon>Eukaryota</taxon>
        <taxon>Viridiplantae</taxon>
        <taxon>Streptophyta</taxon>
        <taxon>Embryophyta</taxon>
        <taxon>Tracheophyta</taxon>
        <taxon>Spermatophyta</taxon>
        <taxon>Magnoliopsida</taxon>
        <taxon>Liliopsida</taxon>
        <taxon>Poales</taxon>
        <taxon>Poaceae</taxon>
        <taxon>PACMAD clade</taxon>
        <taxon>Panicoideae</taxon>
        <taxon>Panicodae</taxon>
        <taxon>Paniceae</taxon>
        <taxon>Cenchrinae</taxon>
        <taxon>Setaria</taxon>
    </lineage>
</organism>
<dbReference type="Gramene" id="TKW34939">
    <property type="protein sequence ID" value="TKW34939"/>
    <property type="gene ID" value="SEVIR_2G339566v2"/>
</dbReference>
<evidence type="ECO:0000256" key="1">
    <source>
        <dbReference type="SAM" id="SignalP"/>
    </source>
</evidence>
<proteinExistence type="predicted"/>
<feature type="signal peptide" evidence="1">
    <location>
        <begin position="1"/>
        <end position="21"/>
    </location>
</feature>
<reference evidence="2" key="1">
    <citation type="submission" date="2019-03" db="EMBL/GenBank/DDBJ databases">
        <title>WGS assembly of Setaria viridis.</title>
        <authorList>
            <person name="Huang P."/>
            <person name="Jenkins J."/>
            <person name="Grimwood J."/>
            <person name="Barry K."/>
            <person name="Healey A."/>
            <person name="Mamidi S."/>
            <person name="Sreedasyam A."/>
            <person name="Shu S."/>
            <person name="Feldman M."/>
            <person name="Wu J."/>
            <person name="Yu Y."/>
            <person name="Chen C."/>
            <person name="Johnson J."/>
            <person name="Rokhsar D."/>
            <person name="Baxter I."/>
            <person name="Schmutz J."/>
            <person name="Brutnell T."/>
            <person name="Kellogg E."/>
        </authorList>
    </citation>
    <scope>NUCLEOTIDE SEQUENCE [LARGE SCALE GENOMIC DNA]</scope>
</reference>
<accession>A0A4U6W2Z4</accession>
<feature type="chain" id="PRO_5020224310" evidence="1">
    <location>
        <begin position="22"/>
        <end position="98"/>
    </location>
</feature>